<evidence type="ECO:0000313" key="3">
    <source>
        <dbReference type="EMBL" id="KXS16049.1"/>
    </source>
</evidence>
<dbReference type="InterPro" id="IPR029069">
    <property type="entry name" value="HotDog_dom_sf"/>
</dbReference>
<dbReference type="PANTHER" id="PTHR36934">
    <property type="entry name" value="BLR0278 PROTEIN"/>
    <property type="match status" value="1"/>
</dbReference>
<gene>
    <name evidence="3" type="ORF">M427DRAFT_134803</name>
</gene>
<evidence type="ECO:0000259" key="2">
    <source>
        <dbReference type="Pfam" id="PF22636"/>
    </source>
</evidence>
<dbReference type="EMBL" id="KQ965758">
    <property type="protein sequence ID" value="KXS16049.1"/>
    <property type="molecule type" value="Genomic_DNA"/>
</dbReference>
<evidence type="ECO:0000256" key="1">
    <source>
        <dbReference type="SAM" id="MobiDB-lite"/>
    </source>
</evidence>
<protein>
    <recommendedName>
        <fullName evidence="2">Fluoroacetyl-CoA-specific thioesterase-like domain-containing protein</fullName>
    </recommendedName>
</protein>
<evidence type="ECO:0000313" key="4">
    <source>
        <dbReference type="Proteomes" id="UP000070544"/>
    </source>
</evidence>
<dbReference type="Gene3D" id="3.10.129.10">
    <property type="entry name" value="Hotdog Thioesterase"/>
    <property type="match status" value="2"/>
</dbReference>
<dbReference type="InterPro" id="IPR054485">
    <property type="entry name" value="FlK-like_dom"/>
</dbReference>
<dbReference type="AlphaFoldDB" id="A0A139AH70"/>
<proteinExistence type="predicted"/>
<dbReference type="PANTHER" id="PTHR36934:SF1">
    <property type="entry name" value="THIOESTERASE DOMAIN-CONTAINING PROTEIN"/>
    <property type="match status" value="1"/>
</dbReference>
<dbReference type="Proteomes" id="UP000070544">
    <property type="component" value="Unassembled WGS sequence"/>
</dbReference>
<dbReference type="Pfam" id="PF22636">
    <property type="entry name" value="FlK"/>
    <property type="match status" value="1"/>
</dbReference>
<organism evidence="3 4">
    <name type="scientific">Gonapodya prolifera (strain JEL478)</name>
    <name type="common">Monoblepharis prolifera</name>
    <dbReference type="NCBI Taxonomy" id="1344416"/>
    <lineage>
        <taxon>Eukaryota</taxon>
        <taxon>Fungi</taxon>
        <taxon>Fungi incertae sedis</taxon>
        <taxon>Chytridiomycota</taxon>
        <taxon>Chytridiomycota incertae sedis</taxon>
        <taxon>Monoblepharidomycetes</taxon>
        <taxon>Monoblepharidales</taxon>
        <taxon>Gonapodyaceae</taxon>
        <taxon>Gonapodya</taxon>
    </lineage>
</organism>
<name>A0A139AH70_GONPJ</name>
<sequence length="208" mass="22186">MAFGDIQIPLGVTGTASRDVTRDTLASATETGGDSFCSPSPIVLMSISTHVYGKIGPMVVALFEKAAFQAVKQYLPAKYTTVGLRVDFSHLAGFVLLETFTTSGHLTFKLIVTIQNDSSSLSSTVTVTAKLVRFDSLTHGVLEFEVEARDASELLARGRHQRAVVDRAAFARRMERKRAAHAAGDRAGQSSEVPDIAVKKGGASSAKI</sequence>
<keyword evidence="4" id="KW-1185">Reference proteome</keyword>
<accession>A0A139AH70</accession>
<dbReference type="InterPro" id="IPR025540">
    <property type="entry name" value="FlK"/>
</dbReference>
<reference evidence="3 4" key="1">
    <citation type="journal article" date="2015" name="Genome Biol. Evol.">
        <title>Phylogenomic analyses indicate that early fungi evolved digesting cell walls of algal ancestors of land plants.</title>
        <authorList>
            <person name="Chang Y."/>
            <person name="Wang S."/>
            <person name="Sekimoto S."/>
            <person name="Aerts A.L."/>
            <person name="Choi C."/>
            <person name="Clum A."/>
            <person name="LaButti K.M."/>
            <person name="Lindquist E.A."/>
            <person name="Yee Ngan C."/>
            <person name="Ohm R.A."/>
            <person name="Salamov A.A."/>
            <person name="Grigoriev I.V."/>
            <person name="Spatafora J.W."/>
            <person name="Berbee M.L."/>
        </authorList>
    </citation>
    <scope>NUCLEOTIDE SEQUENCE [LARGE SCALE GENOMIC DNA]</scope>
    <source>
        <strain evidence="3 4">JEL478</strain>
    </source>
</reference>
<feature type="region of interest" description="Disordered" evidence="1">
    <location>
        <begin position="179"/>
        <end position="208"/>
    </location>
</feature>
<feature type="domain" description="Fluoroacetyl-CoA-specific thioesterase-like" evidence="2">
    <location>
        <begin position="57"/>
        <end position="95"/>
    </location>
</feature>
<dbReference type="SUPFAM" id="SSF54637">
    <property type="entry name" value="Thioesterase/thiol ester dehydrase-isomerase"/>
    <property type="match status" value="1"/>
</dbReference>